<feature type="transmembrane region" description="Helical" evidence="2">
    <location>
        <begin position="113"/>
        <end position="131"/>
    </location>
</feature>
<keyword evidence="2" id="KW-0472">Membrane</keyword>
<feature type="transmembrane region" description="Helical" evidence="2">
    <location>
        <begin position="160"/>
        <end position="178"/>
    </location>
</feature>
<name>A0ABS6KMS7_9MYCO</name>
<feature type="transmembrane region" description="Helical" evidence="2">
    <location>
        <begin position="486"/>
        <end position="502"/>
    </location>
</feature>
<feature type="transmembrane region" description="Helical" evidence="2">
    <location>
        <begin position="514"/>
        <end position="534"/>
    </location>
</feature>
<keyword evidence="2" id="KW-0812">Transmembrane</keyword>
<feature type="transmembrane region" description="Helical" evidence="2">
    <location>
        <begin position="546"/>
        <end position="566"/>
    </location>
</feature>
<feature type="transmembrane region" description="Helical" evidence="2">
    <location>
        <begin position="344"/>
        <end position="361"/>
    </location>
</feature>
<dbReference type="Proteomes" id="UP000812982">
    <property type="component" value="Unassembled WGS sequence"/>
</dbReference>
<dbReference type="EMBL" id="VOMB01000016">
    <property type="protein sequence ID" value="MBU9764889.1"/>
    <property type="molecule type" value="Genomic_DNA"/>
</dbReference>
<proteinExistence type="predicted"/>
<evidence type="ECO:0000313" key="3">
    <source>
        <dbReference type="EMBL" id="MBU9764889.1"/>
    </source>
</evidence>
<feature type="compositionally biased region" description="Pro residues" evidence="1">
    <location>
        <begin position="10"/>
        <end position="20"/>
    </location>
</feature>
<keyword evidence="2" id="KW-1133">Transmembrane helix</keyword>
<feature type="transmembrane region" description="Helical" evidence="2">
    <location>
        <begin position="184"/>
        <end position="208"/>
    </location>
</feature>
<evidence type="ECO:0000256" key="1">
    <source>
        <dbReference type="SAM" id="MobiDB-lite"/>
    </source>
</evidence>
<organism evidence="3 4">
    <name type="scientific">[Mycobacterium] fortunisiensis</name>
    <dbReference type="NCBI Taxonomy" id="2600579"/>
    <lineage>
        <taxon>Bacteria</taxon>
        <taxon>Bacillati</taxon>
        <taxon>Actinomycetota</taxon>
        <taxon>Actinomycetes</taxon>
        <taxon>Mycobacteriales</taxon>
        <taxon>Mycobacteriaceae</taxon>
        <taxon>Mycolicibacterium</taxon>
    </lineage>
</organism>
<feature type="transmembrane region" description="Helical" evidence="2">
    <location>
        <begin position="295"/>
        <end position="314"/>
    </location>
</feature>
<sequence length="718" mass="77775">MSTISMAAPEAPPDPSPPPAGVTAPPRTPHRRMRTADLANLGALSGLIAELPLPATVRALALAAFIAVGPGAAVLTWVDIPARARPAVILVLGMSITTIVTIGAMWSYRWDPAGILTVGIVAITASSGLWYRRNTWPRCRRPEIHWAREPLRSFLRHPSTLLSVLALILWAVSLPGLAGPDASLYGLLFSGTGPVLAVAMVITAAAFVVAIRSSYVPAAVLALGTAIIVERLTTTVATEMPLYDWTYKHVAVIDYIQVHNLIQPNGTDIYAQWPAFFVAMAWFCDVTGLNPLTLAHVWAPLIHVVIALVVFSAARVVKLSTRVALTAAFIVEIVNWVGQDYFSPQSWTLVLAYGLIVLLLTSRDCRAAGILAIVPFVAMVPTHQLTPFWVLLTTGLLVVTKRAKPWWTVLAMALVAGGYLLLNLQAVLPYGLLSGSSPVKNASSNFGDVVGSQAKWFTSAVCRSMSAGVVLSAMGAALILRRHRRAVLALCILAFSPLLLLLGQSYGGEAIFRVYLYGLVGIAILTAPILVWAIDRSRAGRFLAPAAATAWLAIVTLAGLNAYVALWPMIVQTREQFEVMEQVTASAEPGVRIMMMHPAGMPTRIGEPYARQTLRDPDFDNPLSFGLYGEKATFPSPNQLGALEWALDQRPYDTFVLFSEQSDKAVQYYGEYRADAAARFKEYLSTAAGWTLVYRNGDTVVFRHIGSGKEKWKWVPAS</sequence>
<keyword evidence="4" id="KW-1185">Reference proteome</keyword>
<feature type="transmembrane region" description="Helical" evidence="2">
    <location>
        <begin position="87"/>
        <end position="107"/>
    </location>
</feature>
<feature type="transmembrane region" description="Helical" evidence="2">
    <location>
        <begin position="406"/>
        <end position="433"/>
    </location>
</feature>
<evidence type="ECO:0000256" key="2">
    <source>
        <dbReference type="SAM" id="Phobius"/>
    </source>
</evidence>
<evidence type="ECO:0000313" key="4">
    <source>
        <dbReference type="Proteomes" id="UP000812982"/>
    </source>
</evidence>
<evidence type="ECO:0008006" key="5">
    <source>
        <dbReference type="Google" id="ProtNLM"/>
    </source>
</evidence>
<feature type="region of interest" description="Disordered" evidence="1">
    <location>
        <begin position="1"/>
        <end position="30"/>
    </location>
</feature>
<protein>
    <recommendedName>
        <fullName evidence="5">DUF2029 domain-containing protein</fullName>
    </recommendedName>
</protein>
<feature type="transmembrane region" description="Helical" evidence="2">
    <location>
        <begin position="59"/>
        <end position="80"/>
    </location>
</feature>
<feature type="transmembrane region" description="Helical" evidence="2">
    <location>
        <begin position="215"/>
        <end position="233"/>
    </location>
</feature>
<reference evidence="3 4" key="1">
    <citation type="journal article" date="2021" name="Sci. Rep.">
        <title>Phenotypic and genomic hallmarks of a novel, potentially pathogenic rapidly growing Mycobacterium species related to the Mycobacterium fortuitum complex.</title>
        <authorList>
            <person name="Gharbi R."/>
            <person name="Khanna V."/>
            <person name="Frigui W."/>
            <person name="Mhenni B."/>
            <person name="Brosch R."/>
            <person name="Mardassi H."/>
        </authorList>
    </citation>
    <scope>NUCLEOTIDE SEQUENCE [LARGE SCALE GENOMIC DNA]</scope>
    <source>
        <strain evidence="3 4">TNTM28</strain>
    </source>
</reference>
<dbReference type="RefSeq" id="WP_217157860.1">
    <property type="nucleotide sequence ID" value="NZ_VOMB01000016.1"/>
</dbReference>
<comment type="caution">
    <text evidence="3">The sequence shown here is derived from an EMBL/GenBank/DDBJ whole genome shotgun (WGS) entry which is preliminary data.</text>
</comment>
<accession>A0ABS6KMS7</accession>
<feature type="transmembrane region" description="Helical" evidence="2">
    <location>
        <begin position="460"/>
        <end position="480"/>
    </location>
</feature>
<gene>
    <name evidence="3" type="ORF">FR943_13690</name>
</gene>